<dbReference type="Gene3D" id="1.20.970.30">
    <property type="entry name" value="eIF4G, eIF4E-binding domain"/>
    <property type="match status" value="1"/>
</dbReference>
<dbReference type="GO" id="GO:0003729">
    <property type="term" value="F:mRNA binding"/>
    <property type="evidence" value="ECO:0007669"/>
    <property type="project" value="TreeGrafter"/>
</dbReference>
<dbReference type="Pfam" id="PF02854">
    <property type="entry name" value="MIF4G"/>
    <property type="match status" value="1"/>
</dbReference>
<evidence type="ECO:0000256" key="8">
    <source>
        <dbReference type="SAM" id="MobiDB-lite"/>
    </source>
</evidence>
<evidence type="ECO:0000256" key="7">
    <source>
        <dbReference type="ARBA" id="ARBA00022917"/>
    </source>
</evidence>
<evidence type="ECO:0000313" key="11">
    <source>
        <dbReference type="Proteomes" id="UP000663853"/>
    </source>
</evidence>
<dbReference type="EMBL" id="CAJMXA010003530">
    <property type="protein sequence ID" value="CAE6500838.1"/>
    <property type="molecule type" value="Genomic_DNA"/>
</dbReference>
<dbReference type="InterPro" id="IPR003890">
    <property type="entry name" value="MIF4G-like_typ-3"/>
</dbReference>
<protein>
    <recommendedName>
        <fullName evidence="9">MIF4G domain-containing protein</fullName>
    </recommendedName>
</protein>
<dbReference type="InterPro" id="IPR016024">
    <property type="entry name" value="ARM-type_fold"/>
</dbReference>
<dbReference type="SUPFAM" id="SSF48371">
    <property type="entry name" value="ARM repeat"/>
    <property type="match status" value="1"/>
</dbReference>
<dbReference type="InterPro" id="IPR036211">
    <property type="entry name" value="eIF4G_eIF4E-bd_sf"/>
</dbReference>
<dbReference type="Gene3D" id="1.25.40.180">
    <property type="match status" value="1"/>
</dbReference>
<feature type="compositionally biased region" description="Basic and acidic residues" evidence="8">
    <location>
        <begin position="660"/>
        <end position="671"/>
    </location>
</feature>
<evidence type="ECO:0000256" key="4">
    <source>
        <dbReference type="ARBA" id="ARBA00022540"/>
    </source>
</evidence>
<accession>A0A8H3CZK5</accession>
<keyword evidence="4" id="KW-0396">Initiation factor</keyword>
<dbReference type="Pfam" id="PF12152">
    <property type="entry name" value="eIF_4G1"/>
    <property type="match status" value="1"/>
</dbReference>
<dbReference type="GO" id="GO:0010494">
    <property type="term" value="C:cytoplasmic stress granule"/>
    <property type="evidence" value="ECO:0007669"/>
    <property type="project" value="UniProtKB-ARBA"/>
</dbReference>
<feature type="domain" description="MIF4G" evidence="9">
    <location>
        <begin position="257"/>
        <end position="512"/>
    </location>
</feature>
<dbReference type="GO" id="GO:0003743">
    <property type="term" value="F:translation initiation factor activity"/>
    <property type="evidence" value="ECO:0007669"/>
    <property type="project" value="UniProtKB-KW"/>
</dbReference>
<dbReference type="GO" id="GO:0016281">
    <property type="term" value="C:eukaryotic translation initiation factor 4F complex"/>
    <property type="evidence" value="ECO:0007669"/>
    <property type="project" value="TreeGrafter"/>
</dbReference>
<feature type="region of interest" description="Disordered" evidence="8">
    <location>
        <begin position="625"/>
        <end position="702"/>
    </location>
</feature>
<gene>
    <name evidence="10" type="ORF">RDB_LOCUS112473</name>
</gene>
<comment type="similarity">
    <text evidence="2">Belongs to the eukaryotic initiation factor 4G family.</text>
</comment>
<keyword evidence="3" id="KW-0963">Cytoplasm</keyword>
<dbReference type="FunFam" id="1.25.40.180:FF:000020">
    <property type="entry name" value="Eukaryotic translation initiation factor subunit"/>
    <property type="match status" value="1"/>
</dbReference>
<evidence type="ECO:0000313" key="10">
    <source>
        <dbReference type="EMBL" id="CAE6500838.1"/>
    </source>
</evidence>
<evidence type="ECO:0000259" key="9">
    <source>
        <dbReference type="SMART" id="SM00543"/>
    </source>
</evidence>
<dbReference type="AlphaFoldDB" id="A0A8H3CZK5"/>
<dbReference type="InterPro" id="IPR022745">
    <property type="entry name" value="eIF4G1_eIF4E-bd"/>
</dbReference>
<sequence length="702" mass="76634">MRIRWVRDAEKRKEVEELFEAELKLRPKNIKNVEDLKTTSYPPSVNPPDLEFNFLVEPGRFRYHRSFLLQFMNVCTERPVSLVSLETLGLDPREASSGYPTSSRRRGRPISLGRGGALSAQHQASTELGLGPGLANTRGFAMGVFQSSSTSQSRFEASNASRARGTGFAGGRYYARGGFRRDDNGRGDVNDPGSWTVGVGGTARPSIRAGDLSQFGKIAKPPGIQFGPSSVFGRRDGYRRDNFDRRGGANRFSASADLDLVALLDALEAGNFGTASEGIIESANRSEQEEDGRTLKQIIELICKRAVDNPPASEMYARLCRKMMERISPNVQDETIRNSEGQPIAGGMLFRKYLINRCQEDFERGWNTKEAALAAATLKSEEDNPTEAASEGTGEAILYSDEHHAAAKANLKRQGVGLIQFFGELFKLQMLTERTMHECIKKLLSNVVNPEEEEIESLCMLLTSVGQSLDNPKARNHMDIYFERMQEMAKGGNISSQMQSRLIDVIGLRARHWQTGSTVPRPPTHQHPRNDAGRHNVTRGGIRRGEHRDANATEPDGWSIASAAGATRPPIRAGDLSQFGKIMKPTGIQFGPSSVFSKKGANKQDLSIGRASGGNMNMFQALLANAADGPPPPVDLGPGGSPTTAGTGERKKLKLLPRTKPTETEVDKAGGEGEDNEVASAPMTEEEAQTKVKEDVKVSLCG</sequence>
<organism evidence="10 11">
    <name type="scientific">Rhizoctonia solani</name>
    <dbReference type="NCBI Taxonomy" id="456999"/>
    <lineage>
        <taxon>Eukaryota</taxon>
        <taxon>Fungi</taxon>
        <taxon>Dikarya</taxon>
        <taxon>Basidiomycota</taxon>
        <taxon>Agaricomycotina</taxon>
        <taxon>Agaricomycetes</taxon>
        <taxon>Cantharellales</taxon>
        <taxon>Ceratobasidiaceae</taxon>
        <taxon>Rhizoctonia</taxon>
    </lineage>
</organism>
<evidence type="ECO:0000256" key="6">
    <source>
        <dbReference type="ARBA" id="ARBA00022884"/>
    </source>
</evidence>
<dbReference type="PANTHER" id="PTHR23253:SF9">
    <property type="entry name" value="EUKARYOTIC TRANSLATION INITIATION FACTOR 4 GAMMA 2"/>
    <property type="match status" value="1"/>
</dbReference>
<keyword evidence="6" id="KW-0694">RNA-binding</keyword>
<keyword evidence="5" id="KW-0597">Phosphoprotein</keyword>
<evidence type="ECO:0000256" key="5">
    <source>
        <dbReference type="ARBA" id="ARBA00022553"/>
    </source>
</evidence>
<name>A0A8H3CZK5_9AGAM</name>
<feature type="region of interest" description="Disordered" evidence="8">
    <location>
        <begin position="514"/>
        <end position="572"/>
    </location>
</feature>
<comment type="subcellular location">
    <subcellularLocation>
        <location evidence="1">Cytoplasm</location>
    </subcellularLocation>
</comment>
<dbReference type="Proteomes" id="UP000663853">
    <property type="component" value="Unassembled WGS sequence"/>
</dbReference>
<dbReference type="SMART" id="SM00543">
    <property type="entry name" value="MIF4G"/>
    <property type="match status" value="1"/>
</dbReference>
<feature type="compositionally biased region" description="Basic and acidic residues" evidence="8">
    <location>
        <begin position="688"/>
        <end position="702"/>
    </location>
</feature>
<evidence type="ECO:0000256" key="1">
    <source>
        <dbReference type="ARBA" id="ARBA00004496"/>
    </source>
</evidence>
<feature type="region of interest" description="Disordered" evidence="8">
    <location>
        <begin position="93"/>
        <end position="123"/>
    </location>
</feature>
<evidence type="ECO:0000256" key="3">
    <source>
        <dbReference type="ARBA" id="ARBA00022490"/>
    </source>
</evidence>
<reference evidence="10" key="1">
    <citation type="submission" date="2021-01" db="EMBL/GenBank/DDBJ databases">
        <authorList>
            <person name="Kaushik A."/>
        </authorList>
    </citation>
    <scope>NUCLEOTIDE SEQUENCE</scope>
    <source>
        <strain evidence="10">AG6-10EEA</strain>
    </source>
</reference>
<dbReference type="PANTHER" id="PTHR23253">
    <property type="entry name" value="EUKARYOTIC TRANSLATION INITIATION FACTOR 4 GAMMA"/>
    <property type="match status" value="1"/>
</dbReference>
<proteinExistence type="inferred from homology"/>
<dbReference type="SUPFAM" id="SSF101489">
    <property type="entry name" value="Eukaryotic initiation factor 4f subunit eIF4g, eIF4e-binding domain"/>
    <property type="match status" value="1"/>
</dbReference>
<keyword evidence="7" id="KW-0648">Protein biosynthesis</keyword>
<comment type="caution">
    <text evidence="10">The sequence shown here is derived from an EMBL/GenBank/DDBJ whole genome shotgun (WGS) entry which is preliminary data.</text>
</comment>
<evidence type="ECO:0000256" key="2">
    <source>
        <dbReference type="ARBA" id="ARBA00005775"/>
    </source>
</evidence>